<protein>
    <recommendedName>
        <fullName evidence="4">PH domain-containing protein</fullName>
    </recommendedName>
</protein>
<keyword evidence="1" id="KW-1133">Transmembrane helix</keyword>
<gene>
    <name evidence="2" type="ORF">MW871_05540</name>
</gene>
<evidence type="ECO:0000256" key="1">
    <source>
        <dbReference type="SAM" id="Phobius"/>
    </source>
</evidence>
<reference evidence="2" key="1">
    <citation type="submission" date="2022-04" db="EMBL/GenBank/DDBJ databases">
        <title>Flavobacterium pygoscelis sp. nov. isolated from Chinstrap chick (Pygoscelis antarcticus).</title>
        <authorList>
            <person name="Irgang R."/>
            <person name="Poblete-Morales M."/>
            <person name="Avendano-Herrera R."/>
        </authorList>
    </citation>
    <scope>NUCLEOTIDE SEQUENCE</scope>
    <source>
        <strain evidence="2">I-SCBP12n</strain>
    </source>
</reference>
<evidence type="ECO:0000313" key="2">
    <source>
        <dbReference type="EMBL" id="MCK8141351.1"/>
    </source>
</evidence>
<name>A0A9X1XRR7_9FLAO</name>
<feature type="transmembrane region" description="Helical" evidence="1">
    <location>
        <begin position="176"/>
        <end position="196"/>
    </location>
</feature>
<feature type="transmembrane region" description="Helical" evidence="1">
    <location>
        <begin position="20"/>
        <end position="39"/>
    </location>
</feature>
<organism evidence="2 3">
    <name type="scientific">Flavobacterium pygoscelis</name>
    <dbReference type="NCBI Taxonomy" id="2893176"/>
    <lineage>
        <taxon>Bacteria</taxon>
        <taxon>Pseudomonadati</taxon>
        <taxon>Bacteroidota</taxon>
        <taxon>Flavobacteriia</taxon>
        <taxon>Flavobacteriales</taxon>
        <taxon>Flavobacteriaceae</taxon>
        <taxon>Flavobacterium</taxon>
    </lineage>
</organism>
<accession>A0A9X1XRR7</accession>
<comment type="caution">
    <text evidence="2">The sequence shown here is derived from an EMBL/GenBank/DDBJ whole genome shotgun (WGS) entry which is preliminary data.</text>
</comment>
<proteinExistence type="predicted"/>
<keyword evidence="1" id="KW-0472">Membrane</keyword>
<keyword evidence="1" id="KW-0812">Transmembrane</keyword>
<evidence type="ECO:0008006" key="4">
    <source>
        <dbReference type="Google" id="ProtNLM"/>
    </source>
</evidence>
<dbReference type="Proteomes" id="UP001139260">
    <property type="component" value="Unassembled WGS sequence"/>
</dbReference>
<dbReference type="EMBL" id="JALNUB010000003">
    <property type="protein sequence ID" value="MCK8141351.1"/>
    <property type="molecule type" value="Genomic_DNA"/>
</dbReference>
<keyword evidence="3" id="KW-1185">Reference proteome</keyword>
<evidence type="ECO:0000313" key="3">
    <source>
        <dbReference type="Proteomes" id="UP001139260"/>
    </source>
</evidence>
<dbReference type="RefSeq" id="WP_248427857.1">
    <property type="nucleotide sequence ID" value="NZ_JALNUB010000003.1"/>
</dbReference>
<sequence length="197" mass="22672">MKEKVNEDHKIISVPSLLQIGYYLFGILFSLGLTYLIYSSKTNPNEGQNEVVKGVIVFIFLSMALACTYMLLRSKKIVLTNKNLILSYPLLFYSKKIEFKNIKKVTEDNYKIESSHNFSQIDIYSGLKINIEFFDSKKIVINSMEITNYNLMSKNLKNTTRPYFKIVLKDKSQKNFQGYGCLLVLVIVTSGLLISLF</sequence>
<dbReference type="AlphaFoldDB" id="A0A9X1XRR7"/>
<feature type="transmembrane region" description="Helical" evidence="1">
    <location>
        <begin position="51"/>
        <end position="72"/>
    </location>
</feature>